<evidence type="ECO:0000256" key="2">
    <source>
        <dbReference type="ARBA" id="ARBA00023125"/>
    </source>
</evidence>
<dbReference type="PANTHER" id="PTHR31069">
    <property type="entry name" value="OLEATE-ACTIVATED TRANSCRIPTION FACTOR 1-RELATED"/>
    <property type="match status" value="1"/>
</dbReference>
<dbReference type="PANTHER" id="PTHR31069:SF32">
    <property type="entry name" value="ARGININE METABOLISM REGULATION PROTEIN II"/>
    <property type="match status" value="1"/>
</dbReference>
<protein>
    <recommendedName>
        <fullName evidence="8">Arginine metabolism regulation protein II</fullName>
    </recommendedName>
</protein>
<evidence type="ECO:0000256" key="4">
    <source>
        <dbReference type="ARBA" id="ARBA00023242"/>
    </source>
</evidence>
<dbReference type="InterPro" id="IPR021858">
    <property type="entry name" value="Fun_TF"/>
</dbReference>
<feature type="region of interest" description="Disordered" evidence="5">
    <location>
        <begin position="90"/>
        <end position="112"/>
    </location>
</feature>
<evidence type="ECO:0000256" key="5">
    <source>
        <dbReference type="SAM" id="MobiDB-lite"/>
    </source>
</evidence>
<dbReference type="Proteomes" id="UP001521116">
    <property type="component" value="Unassembled WGS sequence"/>
</dbReference>
<sequence>MCERAGLMCGGYEKTIFFDFKDASDPGPARFRRPLFSESEREGMSKCLVSSIPPRLTSWSILQIDEECEEAPASHDLQICRGPFGAFRLSQKQGPSSADPDPEWPNDISPPQDLPEIEEYLPLPDGVLTPQTQQLVQTIMDLSEQDSPSQLMTFDGLVGDSGRVQEIFDDVPRSQIQQSPIISINVPGLQGFPSASSMLESSYDHSIPSNIFIAPDFGTLAISAFSLIGISQSQAWLEKGELFKQRAREHVRLMLKTAYDCPKTAKYKSILMALLTMVHISMVSANQEQTECYFLETERFIRVKGLNRKKSRKIRLLHHCYAYERMFYESTFVGRIHSSHRHHIRRAIESSGAAAYSKDSLSFRLSHWDNLEQDMQRVKGCEESENDLHLQLPGAWSDTLYPEIFGMPEPYIQVLSLIIRLGTEKENAEQDRPSALSIKDFTSRAKSLENYMCQVKLWTADTYAKLRQQIPRLVLDNMLDAMQLSLTIYFYRRIYDIDASLLQRKVMSVRDCLLRIDSADPSNAYGSVRLIWPAFIAACEAEHPEVQASFSNWFRDSVQRTGLPLFQSTLGRIEQFWEEKCRSDGGRFTWLDFMRKNV</sequence>
<name>A0ABR3SEI8_9PEZI</name>
<accession>A0ABR3SEI8</accession>
<dbReference type="InterPro" id="IPR050675">
    <property type="entry name" value="OAF3"/>
</dbReference>
<gene>
    <name evidence="6" type="ORF">SLS56_010395</name>
</gene>
<keyword evidence="2" id="KW-0238">DNA-binding</keyword>
<keyword evidence="3" id="KW-0804">Transcription</keyword>
<evidence type="ECO:0000256" key="3">
    <source>
        <dbReference type="ARBA" id="ARBA00023163"/>
    </source>
</evidence>
<evidence type="ECO:0008006" key="8">
    <source>
        <dbReference type="Google" id="ProtNLM"/>
    </source>
</evidence>
<evidence type="ECO:0000313" key="7">
    <source>
        <dbReference type="Proteomes" id="UP001521116"/>
    </source>
</evidence>
<reference evidence="6 7" key="1">
    <citation type="submission" date="2024-02" db="EMBL/GenBank/DDBJ databases">
        <title>De novo assembly and annotation of 12 fungi associated with fruit tree decline syndrome in Ontario, Canada.</title>
        <authorList>
            <person name="Sulman M."/>
            <person name="Ellouze W."/>
            <person name="Ilyukhin E."/>
        </authorList>
    </citation>
    <scope>NUCLEOTIDE SEQUENCE [LARGE SCALE GENOMIC DNA]</scope>
    <source>
        <strain evidence="6 7">M1-105</strain>
    </source>
</reference>
<keyword evidence="1" id="KW-0805">Transcription regulation</keyword>
<proteinExistence type="predicted"/>
<comment type="caution">
    <text evidence="6">The sequence shown here is derived from an EMBL/GenBank/DDBJ whole genome shotgun (WGS) entry which is preliminary data.</text>
</comment>
<dbReference type="Pfam" id="PF11951">
    <property type="entry name" value="Fungal_trans_2"/>
    <property type="match status" value="1"/>
</dbReference>
<organism evidence="6 7">
    <name type="scientific">Neofusicoccum ribis</name>
    <dbReference type="NCBI Taxonomy" id="45134"/>
    <lineage>
        <taxon>Eukaryota</taxon>
        <taxon>Fungi</taxon>
        <taxon>Dikarya</taxon>
        <taxon>Ascomycota</taxon>
        <taxon>Pezizomycotina</taxon>
        <taxon>Dothideomycetes</taxon>
        <taxon>Dothideomycetes incertae sedis</taxon>
        <taxon>Botryosphaeriales</taxon>
        <taxon>Botryosphaeriaceae</taxon>
        <taxon>Neofusicoccum</taxon>
    </lineage>
</organism>
<dbReference type="EMBL" id="JAJVDC020000200">
    <property type="protein sequence ID" value="KAL1618792.1"/>
    <property type="molecule type" value="Genomic_DNA"/>
</dbReference>
<evidence type="ECO:0000313" key="6">
    <source>
        <dbReference type="EMBL" id="KAL1618792.1"/>
    </source>
</evidence>
<keyword evidence="4" id="KW-0539">Nucleus</keyword>
<evidence type="ECO:0000256" key="1">
    <source>
        <dbReference type="ARBA" id="ARBA00023015"/>
    </source>
</evidence>
<keyword evidence="7" id="KW-1185">Reference proteome</keyword>